<evidence type="ECO:0000256" key="5">
    <source>
        <dbReference type="ARBA" id="ARBA00032759"/>
    </source>
</evidence>
<dbReference type="SFLD" id="SFLDG00363">
    <property type="entry name" value="AMPS_(cytGST):_Alpha-__Mu-__Pi"/>
    <property type="match status" value="1"/>
</dbReference>
<dbReference type="GO" id="GO:0004364">
    <property type="term" value="F:glutathione transferase activity"/>
    <property type="evidence" value="ECO:0007669"/>
    <property type="project" value="UniProtKB-EC"/>
</dbReference>
<dbReference type="InterPro" id="IPR050213">
    <property type="entry name" value="GST_superfamily"/>
</dbReference>
<name>A0A131XVB5_IXORI</name>
<dbReference type="PROSITE" id="PS50405">
    <property type="entry name" value="GST_CTER"/>
    <property type="match status" value="1"/>
</dbReference>
<accession>A0A131XVB5</accession>
<dbReference type="EC" id="2.5.1.18" evidence="3"/>
<evidence type="ECO:0000256" key="6">
    <source>
        <dbReference type="ARBA" id="ARBA00047960"/>
    </source>
</evidence>
<proteinExistence type="evidence at transcript level"/>
<evidence type="ECO:0000259" key="8">
    <source>
        <dbReference type="PROSITE" id="PS50405"/>
    </source>
</evidence>
<organism evidence="9">
    <name type="scientific">Ixodes ricinus</name>
    <name type="common">Common tick</name>
    <name type="synonym">Acarus ricinus</name>
    <dbReference type="NCBI Taxonomy" id="34613"/>
    <lineage>
        <taxon>Eukaryota</taxon>
        <taxon>Metazoa</taxon>
        <taxon>Ecdysozoa</taxon>
        <taxon>Arthropoda</taxon>
        <taxon>Chelicerata</taxon>
        <taxon>Arachnida</taxon>
        <taxon>Acari</taxon>
        <taxon>Parasitiformes</taxon>
        <taxon>Ixodida</taxon>
        <taxon>Ixodoidea</taxon>
        <taxon>Ixodidae</taxon>
        <taxon>Ixodinae</taxon>
        <taxon>Ixodes</taxon>
    </lineage>
</organism>
<dbReference type="InterPro" id="IPR036282">
    <property type="entry name" value="Glutathione-S-Trfase_C_sf"/>
</dbReference>
<evidence type="ECO:0000256" key="3">
    <source>
        <dbReference type="ARBA" id="ARBA00012452"/>
    </source>
</evidence>
<dbReference type="AlphaFoldDB" id="A0A131XVB5"/>
<evidence type="ECO:0000256" key="4">
    <source>
        <dbReference type="ARBA" id="ARBA00022679"/>
    </source>
</evidence>
<dbReference type="PANTHER" id="PTHR11571">
    <property type="entry name" value="GLUTATHIONE S-TRANSFERASE"/>
    <property type="match status" value="1"/>
</dbReference>
<feature type="domain" description="GST N-terminal" evidence="7">
    <location>
        <begin position="1"/>
        <end position="88"/>
    </location>
</feature>
<comment type="catalytic activity">
    <reaction evidence="6">
        <text>RX + glutathione = an S-substituted glutathione + a halide anion + H(+)</text>
        <dbReference type="Rhea" id="RHEA:16437"/>
        <dbReference type="ChEBI" id="CHEBI:15378"/>
        <dbReference type="ChEBI" id="CHEBI:16042"/>
        <dbReference type="ChEBI" id="CHEBI:17792"/>
        <dbReference type="ChEBI" id="CHEBI:57925"/>
        <dbReference type="ChEBI" id="CHEBI:90779"/>
        <dbReference type="EC" id="2.5.1.18"/>
    </reaction>
</comment>
<dbReference type="SUPFAM" id="SSF52833">
    <property type="entry name" value="Thioredoxin-like"/>
    <property type="match status" value="1"/>
</dbReference>
<dbReference type="EMBL" id="GEFM01005638">
    <property type="protein sequence ID" value="JAP70158.1"/>
    <property type="molecule type" value="mRNA"/>
</dbReference>
<dbReference type="CDD" id="cd03075">
    <property type="entry name" value="GST_N_Mu"/>
    <property type="match status" value="1"/>
</dbReference>
<evidence type="ECO:0000259" key="7">
    <source>
        <dbReference type="PROSITE" id="PS50404"/>
    </source>
</evidence>
<dbReference type="InterPro" id="IPR040079">
    <property type="entry name" value="Glutathione_S-Trfase"/>
</dbReference>
<dbReference type="SFLD" id="SFLDS00019">
    <property type="entry name" value="Glutathione_Transferase_(cytos"/>
    <property type="match status" value="1"/>
</dbReference>
<dbReference type="Gene3D" id="3.40.30.10">
    <property type="entry name" value="Glutaredoxin"/>
    <property type="match status" value="1"/>
</dbReference>
<dbReference type="PROSITE" id="PS50404">
    <property type="entry name" value="GST_NTER"/>
    <property type="match status" value="1"/>
</dbReference>
<dbReference type="FunFam" id="3.40.30.10:FF:000019">
    <property type="entry name" value="Glutathione S-transferase Mu"/>
    <property type="match status" value="1"/>
</dbReference>
<protein>
    <recommendedName>
        <fullName evidence="3">glutathione transferase</fullName>
        <ecNumber evidence="3">2.5.1.18</ecNumber>
    </recommendedName>
    <alternativeName>
        <fullName evidence="5">GST class-pi</fullName>
    </alternativeName>
</protein>
<evidence type="ECO:0000256" key="2">
    <source>
        <dbReference type="ARBA" id="ARBA00011738"/>
    </source>
</evidence>
<dbReference type="SFLD" id="SFLDG01205">
    <property type="entry name" value="AMPS.1"/>
    <property type="match status" value="1"/>
</dbReference>
<dbReference type="Pfam" id="PF14497">
    <property type="entry name" value="GST_C_3"/>
    <property type="match status" value="1"/>
</dbReference>
<evidence type="ECO:0000256" key="1">
    <source>
        <dbReference type="ARBA" id="ARBA00007297"/>
    </source>
</evidence>
<dbReference type="InterPro" id="IPR010987">
    <property type="entry name" value="Glutathione-S-Trfase_C-like"/>
</dbReference>
<dbReference type="InterPro" id="IPR036249">
    <property type="entry name" value="Thioredoxin-like_sf"/>
</dbReference>
<reference evidence="9" key="1">
    <citation type="submission" date="2016-02" db="EMBL/GenBank/DDBJ databases">
        <title>RNAseq analyses of the midgut from blood- or serum-fed Ixodes ricinus ticks.</title>
        <authorList>
            <person name="Perner J."/>
            <person name="Provaznik J."/>
            <person name="Schrenkova J."/>
            <person name="Urbanova V."/>
            <person name="Ribeiro J.M."/>
            <person name="Kopacek P."/>
        </authorList>
    </citation>
    <scope>NUCLEOTIDE SEQUENCE</scope>
    <source>
        <tissue evidence="9">Gut</tissue>
    </source>
</reference>
<dbReference type="GO" id="GO:0006749">
    <property type="term" value="P:glutathione metabolic process"/>
    <property type="evidence" value="ECO:0007669"/>
    <property type="project" value="TreeGrafter"/>
</dbReference>
<feature type="domain" description="GST C-terminal" evidence="8">
    <location>
        <begin position="90"/>
        <end position="211"/>
    </location>
</feature>
<dbReference type="PANTHER" id="PTHR11571:SF253">
    <property type="entry name" value="S-TRANSFERASE, PUTATIVE-RELATED"/>
    <property type="match status" value="1"/>
</dbReference>
<dbReference type="InterPro" id="IPR004045">
    <property type="entry name" value="Glutathione_S-Trfase_N"/>
</dbReference>
<evidence type="ECO:0000313" key="9">
    <source>
        <dbReference type="EMBL" id="JAP70158.1"/>
    </source>
</evidence>
<dbReference type="FunFam" id="1.20.1050.10:FF:000020">
    <property type="entry name" value="Glutathione S-transferase P 1"/>
    <property type="match status" value="1"/>
</dbReference>
<dbReference type="SUPFAM" id="SSF47616">
    <property type="entry name" value="GST C-terminal domain-like"/>
    <property type="match status" value="1"/>
</dbReference>
<sequence>MAPVLGYWDVRGLGQYLRYLLEYAKVEYKEKRYSFGTDPNWTRDEWLADKPHLDLDFPNLPYYMDGDVKLTQSLAILKYLGRKHGLAPKTDELQRRVDMVEMQAFDLIMSAIHLCYDPAYSDEKRKQFLADVAEKLRQFEALLEKDGPFAAGQKVTYVDFLLYEALEIVRVLGPSNFKRNFQSLEQYNERVAGLPGLREYLASPRFKAWAFFGPLANAMGPQHKPPPDH</sequence>
<dbReference type="InterPro" id="IPR004046">
    <property type="entry name" value="GST_C"/>
</dbReference>
<keyword evidence="4 9" id="KW-0808">Transferase</keyword>
<comment type="subunit">
    <text evidence="2">Homodimer.</text>
</comment>
<comment type="similarity">
    <text evidence="1">Belongs to the GST superfamily. Pi family.</text>
</comment>
<dbReference type="Gene3D" id="1.20.1050.10">
    <property type="match status" value="1"/>
</dbReference>
<dbReference type="Pfam" id="PF02798">
    <property type="entry name" value="GST_N"/>
    <property type="match status" value="1"/>
</dbReference>